<name>A0A7J7JM17_BUGNE</name>
<organism evidence="1 2">
    <name type="scientific">Bugula neritina</name>
    <name type="common">Brown bryozoan</name>
    <name type="synonym">Sertularia neritina</name>
    <dbReference type="NCBI Taxonomy" id="10212"/>
    <lineage>
        <taxon>Eukaryota</taxon>
        <taxon>Metazoa</taxon>
        <taxon>Spiralia</taxon>
        <taxon>Lophotrochozoa</taxon>
        <taxon>Bryozoa</taxon>
        <taxon>Gymnolaemata</taxon>
        <taxon>Cheilostomatida</taxon>
        <taxon>Flustrina</taxon>
        <taxon>Buguloidea</taxon>
        <taxon>Bugulidae</taxon>
        <taxon>Bugula</taxon>
    </lineage>
</organism>
<keyword evidence="2" id="KW-1185">Reference proteome</keyword>
<accession>A0A7J7JM17</accession>
<reference evidence="1" key="1">
    <citation type="submission" date="2020-06" db="EMBL/GenBank/DDBJ databases">
        <title>Draft genome of Bugula neritina, a colonial animal packing powerful symbionts and potential medicines.</title>
        <authorList>
            <person name="Rayko M."/>
        </authorList>
    </citation>
    <scope>NUCLEOTIDE SEQUENCE [LARGE SCALE GENOMIC DNA]</scope>
    <source>
        <strain evidence="1">Kwan_BN1</strain>
    </source>
</reference>
<evidence type="ECO:0000313" key="1">
    <source>
        <dbReference type="EMBL" id="KAF6026428.1"/>
    </source>
</evidence>
<dbReference type="Proteomes" id="UP000593567">
    <property type="component" value="Unassembled WGS sequence"/>
</dbReference>
<gene>
    <name evidence="1" type="ORF">EB796_015267</name>
</gene>
<protein>
    <submittedName>
        <fullName evidence="1">Uncharacterized protein</fullName>
    </submittedName>
</protein>
<evidence type="ECO:0000313" key="2">
    <source>
        <dbReference type="Proteomes" id="UP000593567"/>
    </source>
</evidence>
<dbReference type="EMBL" id="VXIV02002279">
    <property type="protein sequence ID" value="KAF6026428.1"/>
    <property type="molecule type" value="Genomic_DNA"/>
</dbReference>
<comment type="caution">
    <text evidence="1">The sequence shown here is derived from an EMBL/GenBank/DDBJ whole genome shotgun (WGS) entry which is preliminary data.</text>
</comment>
<proteinExistence type="predicted"/>
<dbReference type="AlphaFoldDB" id="A0A7J7JM17"/>
<sequence length="90" mass="10109">MFVAKSSYSWSELCHSLPIRNSGYEWKGRGAVVSVGRVEIGIMINKSNLMAESTTKPLKSRKRLCTEVSINGGLHHARYKKGRLHCLMSE</sequence>